<dbReference type="InterPro" id="IPR017983">
    <property type="entry name" value="GPCR_2_secretin-like_CS"/>
</dbReference>
<feature type="transmembrane region" description="Helical" evidence="11">
    <location>
        <begin position="186"/>
        <end position="207"/>
    </location>
</feature>
<keyword evidence="9" id="KW-0325">Glycoprotein</keyword>
<dbReference type="RefSeq" id="XP_018333835.1">
    <property type="nucleotide sequence ID" value="XM_018478333.1"/>
</dbReference>
<dbReference type="SUPFAM" id="SSF81321">
    <property type="entry name" value="Family A G protein-coupled receptor-like"/>
    <property type="match status" value="1"/>
</dbReference>
<protein>
    <submittedName>
        <fullName evidence="15">Secretin receptor-like</fullName>
    </submittedName>
</protein>
<evidence type="ECO:0000256" key="4">
    <source>
        <dbReference type="ARBA" id="ARBA00022692"/>
    </source>
</evidence>
<dbReference type="GO" id="GO:0007188">
    <property type="term" value="P:adenylate cyclase-modulating G protein-coupled receptor signaling pathway"/>
    <property type="evidence" value="ECO:0007669"/>
    <property type="project" value="TreeGrafter"/>
</dbReference>
<dbReference type="PROSITE" id="PS50261">
    <property type="entry name" value="G_PROTEIN_RECEP_F2_4"/>
    <property type="match status" value="1"/>
</dbReference>
<feature type="transmembrane region" description="Helical" evidence="11">
    <location>
        <begin position="155"/>
        <end position="174"/>
    </location>
</feature>
<dbReference type="SMART" id="SM00008">
    <property type="entry name" value="HormR"/>
    <property type="match status" value="1"/>
</dbReference>
<dbReference type="GO" id="GO:0007166">
    <property type="term" value="P:cell surface receptor signaling pathway"/>
    <property type="evidence" value="ECO:0007669"/>
    <property type="project" value="InterPro"/>
</dbReference>
<dbReference type="PRINTS" id="PR00249">
    <property type="entry name" value="GPCRSECRETIN"/>
</dbReference>
<keyword evidence="7 11" id="KW-0472">Membrane</keyword>
<dbReference type="GeneID" id="108742962"/>
<keyword evidence="8" id="KW-0675">Receptor</keyword>
<dbReference type="Pfam" id="PF02793">
    <property type="entry name" value="HRM"/>
    <property type="match status" value="1"/>
</dbReference>
<dbReference type="Proteomes" id="UP000192223">
    <property type="component" value="Unplaced"/>
</dbReference>
<evidence type="ECO:0000256" key="9">
    <source>
        <dbReference type="ARBA" id="ARBA00023180"/>
    </source>
</evidence>
<keyword evidence="4 11" id="KW-0812">Transmembrane</keyword>
<evidence type="ECO:0000256" key="6">
    <source>
        <dbReference type="ARBA" id="ARBA00023040"/>
    </source>
</evidence>
<keyword evidence="14" id="KW-1185">Reference proteome</keyword>
<evidence type="ECO:0000256" key="10">
    <source>
        <dbReference type="ARBA" id="ARBA00023224"/>
    </source>
</evidence>
<proteinExistence type="inferred from homology"/>
<sequence length="409" mass="46910">MAANQANLGNFDALTIQSLYIAIAQKVCIEEYGIGALSNATERFFNATLNRWMCPAFFDGIMCWPNTPANRTAEQQCPTYVIGIDKEKENASRFCTSSGQWYISEHNHAYWTNYTQCYGSNKALVRMNISMDDEPDLTGSLIAKYIWSIKTLSRVGYSISLITLIVAFIVMFSIKKLHCPRNKLHMHLFASFIFRAFISLLKDALFIQGIGLASDMKYRNGSLYFYEDTENNNWSCKLLTSLWEFFITANYSWILMEGVYLHNLIFRALFSDTDSNLRNYIIFGWGTPALVIIPWAITRATTEDTFCWTTHDDEKMTFLILSIPVIISILVNFVLFIKITAMIMKKLRSSLNAEAQRYKKWARSTLVLVPLFGVHYAVLLGMSFCMGRNQTVELIWLFCDQLFASSQVI</sequence>
<keyword evidence="5 11" id="KW-1133">Transmembrane helix</keyword>
<evidence type="ECO:0000259" key="12">
    <source>
        <dbReference type="PROSITE" id="PS50227"/>
    </source>
</evidence>
<dbReference type="Gene3D" id="1.20.1070.10">
    <property type="entry name" value="Rhodopsin 7-helix transmembrane proteins"/>
    <property type="match status" value="1"/>
</dbReference>
<dbReference type="InParanoid" id="A0A1W4XN78"/>
<dbReference type="STRING" id="224129.A0A1W4XN78"/>
<feature type="domain" description="G-protein coupled receptors family 2 profile 2" evidence="13">
    <location>
        <begin position="149"/>
        <end position="409"/>
    </location>
</feature>
<reference evidence="15" key="1">
    <citation type="submission" date="2025-08" db="UniProtKB">
        <authorList>
            <consortium name="RefSeq"/>
        </authorList>
    </citation>
    <scope>IDENTIFICATION</scope>
    <source>
        <tissue evidence="15">Entire body</tissue>
    </source>
</reference>
<dbReference type="PANTHER" id="PTHR45620">
    <property type="entry name" value="PDF RECEPTOR-LIKE PROTEIN-RELATED"/>
    <property type="match status" value="1"/>
</dbReference>
<gene>
    <name evidence="15" type="primary">LOC108742962</name>
</gene>
<dbReference type="PANTHER" id="PTHR45620:SF1">
    <property type="entry name" value="G-PROTEIN COUPLED RECEPTORS FAMILY 2 PROFILE 2 DOMAIN-CONTAINING PROTEIN"/>
    <property type="match status" value="1"/>
</dbReference>
<name>A0A1W4XN78_AGRPL</name>
<evidence type="ECO:0000259" key="13">
    <source>
        <dbReference type="PROSITE" id="PS50261"/>
    </source>
</evidence>
<feature type="transmembrane region" description="Helical" evidence="11">
    <location>
        <begin position="365"/>
        <end position="384"/>
    </location>
</feature>
<feature type="domain" description="G-protein coupled receptors family 2 profile 1" evidence="12">
    <location>
        <begin position="54"/>
        <end position="121"/>
    </location>
</feature>
<dbReference type="Gene3D" id="4.10.1240.10">
    <property type="entry name" value="GPCR, family 2, extracellular hormone receptor domain"/>
    <property type="match status" value="1"/>
</dbReference>
<evidence type="ECO:0000256" key="1">
    <source>
        <dbReference type="ARBA" id="ARBA00004651"/>
    </source>
</evidence>
<dbReference type="InterPro" id="IPR000832">
    <property type="entry name" value="GPCR_2_secretin-like"/>
</dbReference>
<evidence type="ECO:0000256" key="5">
    <source>
        <dbReference type="ARBA" id="ARBA00022989"/>
    </source>
</evidence>
<evidence type="ECO:0000256" key="2">
    <source>
        <dbReference type="ARBA" id="ARBA00005314"/>
    </source>
</evidence>
<dbReference type="PROSITE" id="PS00649">
    <property type="entry name" value="G_PROTEIN_RECEP_F2_1"/>
    <property type="match status" value="1"/>
</dbReference>
<evidence type="ECO:0000313" key="15">
    <source>
        <dbReference type="RefSeq" id="XP_018333835.1"/>
    </source>
</evidence>
<dbReference type="SUPFAM" id="SSF111418">
    <property type="entry name" value="Hormone receptor domain"/>
    <property type="match status" value="1"/>
</dbReference>
<accession>A0A1W4XN78</accession>
<dbReference type="Pfam" id="PF00002">
    <property type="entry name" value="7tm_2"/>
    <property type="match status" value="1"/>
</dbReference>
<dbReference type="AlphaFoldDB" id="A0A1W4XN78"/>
<organism evidence="14 15">
    <name type="scientific">Agrilus planipennis</name>
    <name type="common">Emerald ash borer</name>
    <name type="synonym">Agrilus marcopoli</name>
    <dbReference type="NCBI Taxonomy" id="224129"/>
    <lineage>
        <taxon>Eukaryota</taxon>
        <taxon>Metazoa</taxon>
        <taxon>Ecdysozoa</taxon>
        <taxon>Arthropoda</taxon>
        <taxon>Hexapoda</taxon>
        <taxon>Insecta</taxon>
        <taxon>Pterygota</taxon>
        <taxon>Neoptera</taxon>
        <taxon>Endopterygota</taxon>
        <taxon>Coleoptera</taxon>
        <taxon>Polyphaga</taxon>
        <taxon>Elateriformia</taxon>
        <taxon>Buprestoidea</taxon>
        <taxon>Buprestidae</taxon>
        <taxon>Agrilinae</taxon>
        <taxon>Agrilus</taxon>
    </lineage>
</organism>
<dbReference type="PROSITE" id="PS50227">
    <property type="entry name" value="G_PROTEIN_RECEP_F2_3"/>
    <property type="match status" value="1"/>
</dbReference>
<keyword evidence="10" id="KW-0807">Transducer</keyword>
<dbReference type="InterPro" id="IPR050332">
    <property type="entry name" value="GPCR_2"/>
</dbReference>
<feature type="transmembrane region" description="Helical" evidence="11">
    <location>
        <begin position="317"/>
        <end position="344"/>
    </location>
</feature>
<dbReference type="InterPro" id="IPR036445">
    <property type="entry name" value="GPCR_2_extracell_dom_sf"/>
</dbReference>
<evidence type="ECO:0000256" key="8">
    <source>
        <dbReference type="ARBA" id="ARBA00023170"/>
    </source>
</evidence>
<dbReference type="InterPro" id="IPR017981">
    <property type="entry name" value="GPCR_2-like_7TM"/>
</dbReference>
<dbReference type="OrthoDB" id="16753at2759"/>
<keyword evidence="6" id="KW-0297">G-protein coupled receptor</keyword>
<feature type="transmembrane region" description="Helical" evidence="11">
    <location>
        <begin position="277"/>
        <end position="297"/>
    </location>
</feature>
<dbReference type="GO" id="GO:0008528">
    <property type="term" value="F:G protein-coupled peptide receptor activity"/>
    <property type="evidence" value="ECO:0007669"/>
    <property type="project" value="TreeGrafter"/>
</dbReference>
<dbReference type="GO" id="GO:0005886">
    <property type="term" value="C:plasma membrane"/>
    <property type="evidence" value="ECO:0007669"/>
    <property type="project" value="UniProtKB-SubCell"/>
</dbReference>
<evidence type="ECO:0000256" key="7">
    <source>
        <dbReference type="ARBA" id="ARBA00023136"/>
    </source>
</evidence>
<dbReference type="GO" id="GO:0017046">
    <property type="term" value="F:peptide hormone binding"/>
    <property type="evidence" value="ECO:0007669"/>
    <property type="project" value="TreeGrafter"/>
</dbReference>
<dbReference type="KEGG" id="apln:108742962"/>
<evidence type="ECO:0000256" key="3">
    <source>
        <dbReference type="ARBA" id="ARBA00022475"/>
    </source>
</evidence>
<comment type="similarity">
    <text evidence="2">Belongs to the G-protein coupled receptor 2 family.</text>
</comment>
<evidence type="ECO:0000313" key="14">
    <source>
        <dbReference type="Proteomes" id="UP000192223"/>
    </source>
</evidence>
<comment type="subcellular location">
    <subcellularLocation>
        <location evidence="1">Cell membrane</location>
        <topology evidence="1">Multi-pass membrane protein</topology>
    </subcellularLocation>
</comment>
<evidence type="ECO:0000256" key="11">
    <source>
        <dbReference type="SAM" id="Phobius"/>
    </source>
</evidence>
<dbReference type="InterPro" id="IPR001879">
    <property type="entry name" value="GPCR_2_extracellular_dom"/>
</dbReference>
<keyword evidence="3" id="KW-1003">Cell membrane</keyword>